<dbReference type="HOGENOM" id="CLU_866405_0_0_1"/>
<evidence type="ECO:0000313" key="1">
    <source>
        <dbReference type="EMBL" id="KIW24679.1"/>
    </source>
</evidence>
<reference evidence="1 2" key="1">
    <citation type="submission" date="2015-01" db="EMBL/GenBank/DDBJ databases">
        <title>The Genome Sequence of Cladophialophora immunda CBS83496.</title>
        <authorList>
            <consortium name="The Broad Institute Genomics Platform"/>
            <person name="Cuomo C."/>
            <person name="de Hoog S."/>
            <person name="Gorbushina A."/>
            <person name="Stielow B."/>
            <person name="Teixiera M."/>
            <person name="Abouelleil A."/>
            <person name="Chapman S.B."/>
            <person name="Priest M."/>
            <person name="Young S.K."/>
            <person name="Wortman J."/>
            <person name="Nusbaum C."/>
            <person name="Birren B."/>
        </authorList>
    </citation>
    <scope>NUCLEOTIDE SEQUENCE [LARGE SCALE GENOMIC DNA]</scope>
    <source>
        <strain evidence="1 2">CBS 83496</strain>
    </source>
</reference>
<dbReference type="Proteomes" id="UP000054466">
    <property type="component" value="Unassembled WGS sequence"/>
</dbReference>
<name>A0A0D2CMB1_9EURO</name>
<dbReference type="PANTHER" id="PTHR34706:SF2">
    <property type="entry name" value="RFEF"/>
    <property type="match status" value="1"/>
</dbReference>
<dbReference type="STRING" id="569365.A0A0D2CMB1"/>
<dbReference type="PANTHER" id="PTHR34706">
    <property type="entry name" value="SLR1338 PROTEIN"/>
    <property type="match status" value="1"/>
</dbReference>
<dbReference type="RefSeq" id="XP_016244895.1">
    <property type="nucleotide sequence ID" value="XM_016397704.1"/>
</dbReference>
<dbReference type="EMBL" id="KN847045">
    <property type="protein sequence ID" value="KIW24679.1"/>
    <property type="molecule type" value="Genomic_DNA"/>
</dbReference>
<sequence>MRSPLDQDISTYRKLLLACVRERQLRDFYPHGSPRIEEIAKKATRQVPVLAQRWRIGPTIASDIVKLALYDVIVHVDDRWIPGNTELLDDLDELPKEVLPRRVLQATRSHQLNRPILVITVLHNPEWSYDLSNILDVIEHRPEVFDVVEESSKILPDLVYPHSHIEDSVAYQFVEVGKNFKTLNSLRRHVNRCSSGKPVDYTINFEHLARQMRITDQPVQFTRQLWTHKLLLGFIDSSYRDAAFATNSSNKHLCRKEE</sequence>
<dbReference type="OrthoDB" id="2142040at2759"/>
<gene>
    <name evidence="1" type="ORF">PV07_10381</name>
</gene>
<keyword evidence="2" id="KW-1185">Reference proteome</keyword>
<organism evidence="1 2">
    <name type="scientific">Cladophialophora immunda</name>
    <dbReference type="NCBI Taxonomy" id="569365"/>
    <lineage>
        <taxon>Eukaryota</taxon>
        <taxon>Fungi</taxon>
        <taxon>Dikarya</taxon>
        <taxon>Ascomycota</taxon>
        <taxon>Pezizomycotina</taxon>
        <taxon>Eurotiomycetes</taxon>
        <taxon>Chaetothyriomycetidae</taxon>
        <taxon>Chaetothyriales</taxon>
        <taxon>Herpotrichiellaceae</taxon>
        <taxon>Cladophialophora</taxon>
    </lineage>
</organism>
<accession>A0A0D2CMB1</accession>
<evidence type="ECO:0000313" key="2">
    <source>
        <dbReference type="Proteomes" id="UP000054466"/>
    </source>
</evidence>
<proteinExistence type="predicted"/>
<dbReference type="VEuPathDB" id="FungiDB:PV07_10381"/>
<dbReference type="AlphaFoldDB" id="A0A0D2CMB1"/>
<protein>
    <submittedName>
        <fullName evidence="1">Uncharacterized protein</fullName>
    </submittedName>
</protein>
<dbReference type="GeneID" id="27349575"/>